<dbReference type="EMBL" id="CP051677">
    <property type="protein sequence ID" value="QJD79661.1"/>
    <property type="molecule type" value="Genomic_DNA"/>
</dbReference>
<dbReference type="Proteomes" id="UP000501128">
    <property type="component" value="Chromosome"/>
</dbReference>
<evidence type="ECO:0000256" key="2">
    <source>
        <dbReference type="SAM" id="SignalP"/>
    </source>
</evidence>
<keyword evidence="4" id="KW-1185">Reference proteome</keyword>
<dbReference type="AlphaFoldDB" id="A0A7L5DQA9"/>
<proteinExistence type="predicted"/>
<reference evidence="3 4" key="1">
    <citation type="submission" date="2020-04" db="EMBL/GenBank/DDBJ databases">
        <title>Genome sequencing of novel species.</title>
        <authorList>
            <person name="Heo J."/>
            <person name="Kim S.-J."/>
            <person name="Kim J.-S."/>
            <person name="Hong S.-B."/>
            <person name="Kwon S.-W."/>
        </authorList>
    </citation>
    <scope>NUCLEOTIDE SEQUENCE [LARGE SCALE GENOMIC DNA]</scope>
    <source>
        <strain evidence="3 4">CJU-R4</strain>
    </source>
</reference>
<feature type="chain" id="PRO_5029805933" evidence="2">
    <location>
        <begin position="24"/>
        <end position="102"/>
    </location>
</feature>
<evidence type="ECO:0000313" key="4">
    <source>
        <dbReference type="Proteomes" id="UP000501128"/>
    </source>
</evidence>
<organism evidence="3 4">
    <name type="scientific">Spirosoma rhododendri</name>
    <dbReference type="NCBI Taxonomy" id="2728024"/>
    <lineage>
        <taxon>Bacteria</taxon>
        <taxon>Pseudomonadati</taxon>
        <taxon>Bacteroidota</taxon>
        <taxon>Cytophagia</taxon>
        <taxon>Cytophagales</taxon>
        <taxon>Cytophagaceae</taxon>
        <taxon>Spirosoma</taxon>
    </lineage>
</organism>
<evidence type="ECO:0000256" key="1">
    <source>
        <dbReference type="SAM" id="MobiDB-lite"/>
    </source>
</evidence>
<dbReference type="KEGG" id="srho:HH216_15455"/>
<feature type="compositionally biased region" description="Polar residues" evidence="1">
    <location>
        <begin position="54"/>
        <end position="87"/>
    </location>
</feature>
<protein>
    <submittedName>
        <fullName evidence="3">Uncharacterized protein</fullName>
    </submittedName>
</protein>
<accession>A0A7L5DQA9</accession>
<sequence length="102" mass="10636">MTRTLLIAALLTVAIGTSSYAQANVSGSTRSDRQNKQKTTTRKDPRPAPAPPSVSATNQTRSSPDMGTPASGATSQPTRGARSTTNEPAPKRPATKKTGSQR</sequence>
<feature type="compositionally biased region" description="Polar residues" evidence="1">
    <location>
        <begin position="18"/>
        <end position="29"/>
    </location>
</feature>
<feature type="signal peptide" evidence="2">
    <location>
        <begin position="1"/>
        <end position="23"/>
    </location>
</feature>
<dbReference type="RefSeq" id="WP_169551625.1">
    <property type="nucleotide sequence ID" value="NZ_CP051677.1"/>
</dbReference>
<gene>
    <name evidence="3" type="ORF">HH216_15455</name>
</gene>
<feature type="region of interest" description="Disordered" evidence="1">
    <location>
        <begin position="16"/>
        <end position="102"/>
    </location>
</feature>
<feature type="compositionally biased region" description="Basic and acidic residues" evidence="1">
    <location>
        <begin position="30"/>
        <end position="46"/>
    </location>
</feature>
<evidence type="ECO:0000313" key="3">
    <source>
        <dbReference type="EMBL" id="QJD79661.1"/>
    </source>
</evidence>
<name>A0A7L5DQA9_9BACT</name>
<keyword evidence="2" id="KW-0732">Signal</keyword>